<dbReference type="AlphaFoldDB" id="A0A8X6XNF5"/>
<keyword evidence="2" id="KW-1185">Reference proteome</keyword>
<evidence type="ECO:0000313" key="1">
    <source>
        <dbReference type="EMBL" id="GFY56484.1"/>
    </source>
</evidence>
<protein>
    <submittedName>
        <fullName evidence="1">PiggyBac transposable element-derived protein 4</fullName>
    </submittedName>
</protein>
<dbReference type="OrthoDB" id="6425557at2759"/>
<proteinExistence type="predicted"/>
<accession>A0A8X6XNF5</accession>
<dbReference type="EMBL" id="BMAV01010999">
    <property type="protein sequence ID" value="GFY56484.1"/>
    <property type="molecule type" value="Genomic_DNA"/>
</dbReference>
<organism evidence="1 2">
    <name type="scientific">Trichonephila inaurata madagascariensis</name>
    <dbReference type="NCBI Taxonomy" id="2747483"/>
    <lineage>
        <taxon>Eukaryota</taxon>
        <taxon>Metazoa</taxon>
        <taxon>Ecdysozoa</taxon>
        <taxon>Arthropoda</taxon>
        <taxon>Chelicerata</taxon>
        <taxon>Arachnida</taxon>
        <taxon>Araneae</taxon>
        <taxon>Araneomorphae</taxon>
        <taxon>Entelegynae</taxon>
        <taxon>Araneoidea</taxon>
        <taxon>Nephilidae</taxon>
        <taxon>Trichonephila</taxon>
        <taxon>Trichonephila inaurata</taxon>
    </lineage>
</organism>
<comment type="caution">
    <text evidence="1">The sequence shown here is derived from an EMBL/GenBank/DDBJ whole genome shotgun (WGS) entry which is preliminary data.</text>
</comment>
<gene>
    <name evidence="1" type="primary">X975_26921</name>
    <name evidence="1" type="ORF">TNIN_438681</name>
</gene>
<name>A0A8X6XNF5_9ARAC</name>
<reference evidence="1" key="1">
    <citation type="submission" date="2020-08" db="EMBL/GenBank/DDBJ databases">
        <title>Multicomponent nature underlies the extraordinary mechanical properties of spider dragline silk.</title>
        <authorList>
            <person name="Kono N."/>
            <person name="Nakamura H."/>
            <person name="Mori M."/>
            <person name="Yoshida Y."/>
            <person name="Ohtoshi R."/>
            <person name="Malay A.D."/>
            <person name="Moran D.A.P."/>
            <person name="Tomita M."/>
            <person name="Numata K."/>
            <person name="Arakawa K."/>
        </authorList>
    </citation>
    <scope>NUCLEOTIDE SEQUENCE</scope>
</reference>
<sequence>MLLKSKTDVFGTLRPNRKDLPKELKTEKLKKGDLLAYQRAVGKKGNKKSNLEFRIELAERIVEKYHTLTHLKLKPAETVSNTLRLSTRHFLDYIPLIEKKKEPTRRCVVCCRKNDANVKRIRRETRTYCKVYNAPLCAIS</sequence>
<dbReference type="Proteomes" id="UP000886998">
    <property type="component" value="Unassembled WGS sequence"/>
</dbReference>
<evidence type="ECO:0000313" key="2">
    <source>
        <dbReference type="Proteomes" id="UP000886998"/>
    </source>
</evidence>